<organism evidence="6 7">
    <name type="scientific">Tahibacter soli</name>
    <dbReference type="NCBI Taxonomy" id="2983605"/>
    <lineage>
        <taxon>Bacteria</taxon>
        <taxon>Pseudomonadati</taxon>
        <taxon>Pseudomonadota</taxon>
        <taxon>Gammaproteobacteria</taxon>
        <taxon>Lysobacterales</taxon>
        <taxon>Rhodanobacteraceae</taxon>
        <taxon>Tahibacter</taxon>
    </lineage>
</organism>
<dbReference type="InterPro" id="IPR050176">
    <property type="entry name" value="LTTR"/>
</dbReference>
<feature type="domain" description="HTH lysR-type" evidence="5">
    <location>
        <begin position="1"/>
        <end position="63"/>
    </location>
</feature>
<gene>
    <name evidence="6" type="ORF">OD750_007850</name>
</gene>
<dbReference type="Proteomes" id="UP001139971">
    <property type="component" value="Unassembled WGS sequence"/>
</dbReference>
<proteinExistence type="inferred from homology"/>
<dbReference type="PROSITE" id="PS50931">
    <property type="entry name" value="HTH_LYSR"/>
    <property type="match status" value="1"/>
</dbReference>
<dbReference type="PANTHER" id="PTHR30579:SF3">
    <property type="entry name" value="TRANSCRIPTIONAL REGULATORY PROTEIN"/>
    <property type="match status" value="1"/>
</dbReference>
<reference evidence="6" key="1">
    <citation type="submission" date="2023-02" db="EMBL/GenBank/DDBJ databases">
        <title>Tahibacter soli sp. nov. isolated from soil.</title>
        <authorList>
            <person name="Baek J.H."/>
            <person name="Lee J.K."/>
            <person name="Choi D.G."/>
            <person name="Jeon C.O."/>
        </authorList>
    </citation>
    <scope>NUCLEOTIDE SEQUENCE</scope>
    <source>
        <strain evidence="6">BL</strain>
    </source>
</reference>
<evidence type="ECO:0000259" key="5">
    <source>
        <dbReference type="PROSITE" id="PS50931"/>
    </source>
</evidence>
<sequence>MNEQALGWDDYRVVLAIGRAGSLNGAAKTLSISHPTVFRRINAIERALGVRLFDRARDGYAPTPAGEDVVAVAIDLEARIDALERQIAGRDERPAGTVRIATTDTLLAGPLPPLVAAFRARNPQIVLEFAAGNSLANLSRREADVALRPSGDPPENLVGRKLARIAFAVYRARSQRRADPETDAWVVPDDSLSHLRMARWLAERGHDRRASLRANGLVALRDAAAQGMGLCLLPCYLGDLSPALARVGEPIAELENELWLLTHPDLRRVARVRAVLDELRDALVARRDLFEGRAGAAESRGRSRTGKPR</sequence>
<keyword evidence="3" id="KW-0238">DNA-binding</keyword>
<dbReference type="GO" id="GO:0003700">
    <property type="term" value="F:DNA-binding transcription factor activity"/>
    <property type="evidence" value="ECO:0007669"/>
    <property type="project" value="InterPro"/>
</dbReference>
<dbReference type="InterPro" id="IPR036390">
    <property type="entry name" value="WH_DNA-bd_sf"/>
</dbReference>
<dbReference type="SUPFAM" id="SSF53850">
    <property type="entry name" value="Periplasmic binding protein-like II"/>
    <property type="match status" value="1"/>
</dbReference>
<dbReference type="InterPro" id="IPR036388">
    <property type="entry name" value="WH-like_DNA-bd_sf"/>
</dbReference>
<evidence type="ECO:0000313" key="6">
    <source>
        <dbReference type="EMBL" id="MDC8012457.1"/>
    </source>
</evidence>
<dbReference type="Gene3D" id="1.10.10.10">
    <property type="entry name" value="Winged helix-like DNA-binding domain superfamily/Winged helix DNA-binding domain"/>
    <property type="match status" value="1"/>
</dbReference>
<name>A0A9X3YHM3_9GAMM</name>
<dbReference type="GO" id="GO:0003677">
    <property type="term" value="F:DNA binding"/>
    <property type="evidence" value="ECO:0007669"/>
    <property type="project" value="UniProtKB-KW"/>
</dbReference>
<protein>
    <submittedName>
        <fullName evidence="6">LysR family transcriptional regulator</fullName>
    </submittedName>
</protein>
<evidence type="ECO:0000256" key="4">
    <source>
        <dbReference type="ARBA" id="ARBA00023163"/>
    </source>
</evidence>
<accession>A0A9X3YHM3</accession>
<dbReference type="AlphaFoldDB" id="A0A9X3YHM3"/>
<dbReference type="EMBL" id="JAOVZO020000009">
    <property type="protein sequence ID" value="MDC8012457.1"/>
    <property type="molecule type" value="Genomic_DNA"/>
</dbReference>
<dbReference type="SUPFAM" id="SSF46785">
    <property type="entry name" value="Winged helix' DNA-binding domain"/>
    <property type="match status" value="1"/>
</dbReference>
<comment type="caution">
    <text evidence="6">The sequence shown here is derived from an EMBL/GenBank/DDBJ whole genome shotgun (WGS) entry which is preliminary data.</text>
</comment>
<dbReference type="Pfam" id="PF00126">
    <property type="entry name" value="HTH_1"/>
    <property type="match status" value="1"/>
</dbReference>
<evidence type="ECO:0000313" key="7">
    <source>
        <dbReference type="Proteomes" id="UP001139971"/>
    </source>
</evidence>
<comment type="similarity">
    <text evidence="1">Belongs to the LysR transcriptional regulatory family.</text>
</comment>
<keyword evidence="4" id="KW-0804">Transcription</keyword>
<dbReference type="RefSeq" id="WP_263542062.1">
    <property type="nucleotide sequence ID" value="NZ_JAOVZO020000009.1"/>
</dbReference>
<dbReference type="InterPro" id="IPR005119">
    <property type="entry name" value="LysR_subst-bd"/>
</dbReference>
<keyword evidence="2" id="KW-0805">Transcription regulation</keyword>
<dbReference type="Gene3D" id="3.40.190.290">
    <property type="match status" value="1"/>
</dbReference>
<dbReference type="InterPro" id="IPR000847">
    <property type="entry name" value="LysR_HTH_N"/>
</dbReference>
<keyword evidence="7" id="KW-1185">Reference proteome</keyword>
<dbReference type="Pfam" id="PF03466">
    <property type="entry name" value="LysR_substrate"/>
    <property type="match status" value="1"/>
</dbReference>
<evidence type="ECO:0000256" key="3">
    <source>
        <dbReference type="ARBA" id="ARBA00023125"/>
    </source>
</evidence>
<dbReference type="PANTHER" id="PTHR30579">
    <property type="entry name" value="TRANSCRIPTIONAL REGULATOR"/>
    <property type="match status" value="1"/>
</dbReference>
<evidence type="ECO:0000256" key="1">
    <source>
        <dbReference type="ARBA" id="ARBA00009437"/>
    </source>
</evidence>
<evidence type="ECO:0000256" key="2">
    <source>
        <dbReference type="ARBA" id="ARBA00023015"/>
    </source>
</evidence>